<sequence>MFRGIVNCCSFVTIANGWPACEQWWSIGCSTVEYHVAVIMKCHWLTFLVSCNKICENAHNNHHRVTSSPAVH</sequence>
<organism evidence="1">
    <name type="scientific">Anopheles triannulatus</name>
    <dbReference type="NCBI Taxonomy" id="58253"/>
    <lineage>
        <taxon>Eukaryota</taxon>
        <taxon>Metazoa</taxon>
        <taxon>Ecdysozoa</taxon>
        <taxon>Arthropoda</taxon>
        <taxon>Hexapoda</taxon>
        <taxon>Insecta</taxon>
        <taxon>Pterygota</taxon>
        <taxon>Neoptera</taxon>
        <taxon>Endopterygota</taxon>
        <taxon>Diptera</taxon>
        <taxon>Nematocera</taxon>
        <taxon>Culicoidea</taxon>
        <taxon>Culicidae</taxon>
        <taxon>Anophelinae</taxon>
        <taxon>Anopheles</taxon>
    </lineage>
</organism>
<protein>
    <submittedName>
        <fullName evidence="1">Putative secreted protein</fullName>
    </submittedName>
</protein>
<dbReference type="EMBL" id="GGFK01015748">
    <property type="protein sequence ID" value="MBW49069.1"/>
    <property type="molecule type" value="Transcribed_RNA"/>
</dbReference>
<reference evidence="1" key="1">
    <citation type="submission" date="2018-01" db="EMBL/GenBank/DDBJ databases">
        <title>An insight into the sialome of Amazonian anophelines.</title>
        <authorList>
            <person name="Ribeiro J.M."/>
            <person name="Scarpassa V."/>
            <person name="Calvo E."/>
        </authorList>
    </citation>
    <scope>NUCLEOTIDE SEQUENCE</scope>
    <source>
        <tissue evidence="1">Salivary glands</tissue>
    </source>
</reference>
<evidence type="ECO:0000313" key="1">
    <source>
        <dbReference type="EMBL" id="MBW49069.1"/>
    </source>
</evidence>
<proteinExistence type="predicted"/>
<accession>A0A2M4B7N9</accession>
<dbReference type="AlphaFoldDB" id="A0A2M4B7N9"/>
<name>A0A2M4B7N9_9DIPT</name>